<gene>
    <name evidence="1" type="ORF">HK414_17505</name>
</gene>
<dbReference type="Proteomes" id="UP000500826">
    <property type="component" value="Chromosome"/>
</dbReference>
<organism evidence="1 2">
    <name type="scientific">Ramlibacter terrae</name>
    <dbReference type="NCBI Taxonomy" id="2732511"/>
    <lineage>
        <taxon>Bacteria</taxon>
        <taxon>Pseudomonadati</taxon>
        <taxon>Pseudomonadota</taxon>
        <taxon>Betaproteobacteria</taxon>
        <taxon>Burkholderiales</taxon>
        <taxon>Comamonadaceae</taxon>
        <taxon>Ramlibacter</taxon>
    </lineage>
</organism>
<accession>A0ABX6P8Q2</accession>
<evidence type="ECO:0000313" key="2">
    <source>
        <dbReference type="Proteomes" id="UP000500826"/>
    </source>
</evidence>
<dbReference type="Gene3D" id="2.60.120.10">
    <property type="entry name" value="Jelly Rolls"/>
    <property type="match status" value="1"/>
</dbReference>
<dbReference type="EMBL" id="CP053418">
    <property type="protein sequence ID" value="QJW85849.1"/>
    <property type="molecule type" value="Genomic_DNA"/>
</dbReference>
<dbReference type="InterPro" id="IPR010282">
    <property type="entry name" value="Uncharacterised_HutD/Ves"/>
</dbReference>
<keyword evidence="2" id="KW-1185">Reference proteome</keyword>
<evidence type="ECO:0000313" key="1">
    <source>
        <dbReference type="EMBL" id="QJW85849.1"/>
    </source>
</evidence>
<reference evidence="1 2" key="2">
    <citation type="submission" date="2020-05" db="EMBL/GenBank/DDBJ databases">
        <authorList>
            <person name="Khan S.A."/>
            <person name="Jeon C.O."/>
            <person name="Chun B.H."/>
        </authorList>
    </citation>
    <scope>NUCLEOTIDE SEQUENCE [LARGE SCALE GENOMIC DNA]</scope>
    <source>
        <strain evidence="1 2">H242</strain>
    </source>
</reference>
<dbReference type="SUPFAM" id="SSF51182">
    <property type="entry name" value="RmlC-like cupins"/>
    <property type="match status" value="1"/>
</dbReference>
<dbReference type="PANTHER" id="PTHR37943:SF1">
    <property type="entry name" value="PROTEIN VES"/>
    <property type="match status" value="1"/>
</dbReference>
<dbReference type="CDD" id="cd20293">
    <property type="entry name" value="cupin_HutD_N"/>
    <property type="match status" value="1"/>
</dbReference>
<dbReference type="Pfam" id="PF05962">
    <property type="entry name" value="HutD"/>
    <property type="match status" value="1"/>
</dbReference>
<dbReference type="InterPro" id="IPR014710">
    <property type="entry name" value="RmlC-like_jellyroll"/>
</dbReference>
<reference evidence="1 2" key="1">
    <citation type="submission" date="2020-05" db="EMBL/GenBank/DDBJ databases">
        <title>Ramlibacter rhizophilus sp. nov., isolated from rhizosphere soil of national flower Mugunghwa from South Korea.</title>
        <authorList>
            <person name="Zheng-Fei Y."/>
            <person name="Huan T."/>
        </authorList>
    </citation>
    <scope>NUCLEOTIDE SEQUENCE [LARGE SCALE GENOMIC DNA]</scope>
    <source>
        <strain evidence="1 2">H242</strain>
    </source>
</reference>
<sequence length="184" mass="19710">MNWQLVTLSRVPASPWRNGGGSTRELLAWPGPADWRVRMSVADVESDGPFSAFPGIERWFCVLEGEGVTLRTGAEAHTLREGSDPFRFDGAAAVDCTLLAGATRDFNLMAAPGRARQRRIAGAQRVQAAPGTLVGLYAHRTGARITADAQWLGVPAGTLAWCPVPSAVELQVDADAALWMEVVL</sequence>
<dbReference type="InterPro" id="IPR011051">
    <property type="entry name" value="RmlC_Cupin_sf"/>
</dbReference>
<dbReference type="PANTHER" id="PTHR37943">
    <property type="entry name" value="PROTEIN VES"/>
    <property type="match status" value="1"/>
</dbReference>
<protein>
    <submittedName>
        <fullName evidence="1">HutD family protein</fullName>
    </submittedName>
</protein>
<name>A0ABX6P8Q2_9BURK</name>
<proteinExistence type="predicted"/>